<evidence type="ECO:0000259" key="8">
    <source>
        <dbReference type="Pfam" id="PF05649"/>
    </source>
</evidence>
<gene>
    <name evidence="9" type="ORF">GCM10023332_18960</name>
</gene>
<dbReference type="RefSeq" id="WP_345295242.1">
    <property type="nucleotide sequence ID" value="NZ_BAABJY010000002.1"/>
</dbReference>
<name>A0ABP9E640_9GAMM</name>
<dbReference type="CDD" id="cd08662">
    <property type="entry name" value="M13"/>
    <property type="match status" value="1"/>
</dbReference>
<dbReference type="Gene3D" id="3.40.390.10">
    <property type="entry name" value="Collagenase (Catalytic Domain)"/>
    <property type="match status" value="1"/>
</dbReference>
<evidence type="ECO:0000259" key="7">
    <source>
        <dbReference type="Pfam" id="PF01431"/>
    </source>
</evidence>
<dbReference type="Pfam" id="PF05649">
    <property type="entry name" value="Peptidase_M13_N"/>
    <property type="match status" value="1"/>
</dbReference>
<dbReference type="PRINTS" id="PR00786">
    <property type="entry name" value="NEPRILYSIN"/>
</dbReference>
<keyword evidence="10" id="KW-1185">Reference proteome</keyword>
<evidence type="ECO:0000313" key="10">
    <source>
        <dbReference type="Proteomes" id="UP001501323"/>
    </source>
</evidence>
<protein>
    <submittedName>
        <fullName evidence="9">M13 family metallopeptidase</fullName>
    </submittedName>
</protein>
<keyword evidence="3" id="KW-0479">Metal-binding</keyword>
<evidence type="ECO:0000256" key="4">
    <source>
        <dbReference type="ARBA" id="ARBA00022801"/>
    </source>
</evidence>
<comment type="cofactor">
    <cofactor evidence="1">
        <name>Zn(2+)</name>
        <dbReference type="ChEBI" id="CHEBI:29105"/>
    </cofactor>
</comment>
<dbReference type="InterPro" id="IPR018497">
    <property type="entry name" value="Peptidase_M13_C"/>
</dbReference>
<dbReference type="InterPro" id="IPR024079">
    <property type="entry name" value="MetalloPept_cat_dom_sf"/>
</dbReference>
<dbReference type="PANTHER" id="PTHR11733:SF240">
    <property type="entry name" value="GH14155P-RELATED"/>
    <property type="match status" value="1"/>
</dbReference>
<evidence type="ECO:0000256" key="6">
    <source>
        <dbReference type="ARBA" id="ARBA00023049"/>
    </source>
</evidence>
<dbReference type="InterPro" id="IPR000718">
    <property type="entry name" value="Peptidase_M13"/>
</dbReference>
<keyword evidence="5" id="KW-0862">Zinc</keyword>
<accession>A0ABP9E640</accession>
<dbReference type="InterPro" id="IPR042089">
    <property type="entry name" value="Peptidase_M13_dom_2"/>
</dbReference>
<feature type="domain" description="Peptidase M13 C-terminal" evidence="7">
    <location>
        <begin position="473"/>
        <end position="661"/>
    </location>
</feature>
<keyword evidence="2" id="KW-0645">Protease</keyword>
<dbReference type="EMBL" id="BAABJY010000002">
    <property type="protein sequence ID" value="GAA4866900.1"/>
    <property type="molecule type" value="Genomic_DNA"/>
</dbReference>
<dbReference type="PROSITE" id="PS51885">
    <property type="entry name" value="NEPRILYSIN"/>
    <property type="match status" value="1"/>
</dbReference>
<dbReference type="PANTHER" id="PTHR11733">
    <property type="entry name" value="ZINC METALLOPROTEASE FAMILY M13 NEPRILYSIN-RELATED"/>
    <property type="match status" value="1"/>
</dbReference>
<evidence type="ECO:0000256" key="2">
    <source>
        <dbReference type="ARBA" id="ARBA00022670"/>
    </source>
</evidence>
<evidence type="ECO:0000256" key="1">
    <source>
        <dbReference type="ARBA" id="ARBA00001947"/>
    </source>
</evidence>
<evidence type="ECO:0000256" key="5">
    <source>
        <dbReference type="ARBA" id="ARBA00022833"/>
    </source>
</evidence>
<keyword evidence="6" id="KW-0482">Metalloprotease</keyword>
<organism evidence="9 10">
    <name type="scientific">Luteimonas vadosa</name>
    <dbReference type="NCBI Taxonomy" id="1165507"/>
    <lineage>
        <taxon>Bacteria</taxon>
        <taxon>Pseudomonadati</taxon>
        <taxon>Pseudomonadota</taxon>
        <taxon>Gammaproteobacteria</taxon>
        <taxon>Lysobacterales</taxon>
        <taxon>Lysobacteraceae</taxon>
        <taxon>Luteimonas</taxon>
    </lineage>
</organism>
<comment type="caution">
    <text evidence="9">The sequence shown here is derived from an EMBL/GenBank/DDBJ whole genome shotgun (WGS) entry which is preliminary data.</text>
</comment>
<proteinExistence type="predicted"/>
<dbReference type="InterPro" id="IPR008753">
    <property type="entry name" value="Peptidase_M13_N"/>
</dbReference>
<dbReference type="Proteomes" id="UP001501323">
    <property type="component" value="Unassembled WGS sequence"/>
</dbReference>
<evidence type="ECO:0000313" key="9">
    <source>
        <dbReference type="EMBL" id="GAA4866900.1"/>
    </source>
</evidence>
<dbReference type="Gene3D" id="1.10.1380.10">
    <property type="entry name" value="Neutral endopeptidase , domain2"/>
    <property type="match status" value="1"/>
</dbReference>
<dbReference type="SUPFAM" id="SSF55486">
    <property type="entry name" value="Metalloproteases ('zincins'), catalytic domain"/>
    <property type="match status" value="1"/>
</dbReference>
<dbReference type="Pfam" id="PF01431">
    <property type="entry name" value="Peptidase_M13"/>
    <property type="match status" value="1"/>
</dbReference>
<sequence length="671" mass="73637">MPNVKPLTLALATSLAIGLVVPDADAQRKKAAESKAPAAPTQCSDFYAFANQEWLQSNAPDPATGRRSALGELQARARSQQRELLDAMMRAPQSNIQTLLGDFWASGLDEAAVERDGANPIAPLLDRINGIRRSKEVPAAIAALHQVGIPVAFGFNADVDLSDLEGHIGYFSQGGMGLPDPAYYTRTDADTVALRTRYTEYVQQILTLTGTPQDKLAAEAQQVIDLETRIAQESRPISALRDPLQNYALVATADLGKTYRHLQLAEFLQAQGVSQPSVSMANPQLFSRLDALVDTLKPDQWKTYLRFHVGDAMAPYLSKSFRDAEFQFRGRVLRGEQSQPDRSTLVLHAINRAAGPMLAREYVGRYLPALNRDRAERIAGEVRDALVRSLDANTWMGDAARAEAKAKVAALKIEVGAPVRDLDYTVQPVGRGSFGANMLIASTWHHREEMRRIGRENASLRWDVLPQEPALAYDIAQNRLIVSAAAVQPPLLDMTRDAAAHYGAFGALVGHELSHAVDIKGRVVDASGKVRTWWSPQEDAAWQSRGNQLAAQYSGYEVPGAPELKVNGLQTREENAADLAGVELAWKALTHGKPDLSDDGSKAFFEAWAELWREQRTTEVATRDNAVSAHAPGKWRTNGVLENLPAFGETYKCKKVNAMQRPEGDQVAIWR</sequence>
<keyword evidence="4" id="KW-0378">Hydrolase</keyword>
<reference evidence="10" key="1">
    <citation type="journal article" date="2019" name="Int. J. Syst. Evol. Microbiol.">
        <title>The Global Catalogue of Microorganisms (GCM) 10K type strain sequencing project: providing services to taxonomists for standard genome sequencing and annotation.</title>
        <authorList>
            <consortium name="The Broad Institute Genomics Platform"/>
            <consortium name="The Broad Institute Genome Sequencing Center for Infectious Disease"/>
            <person name="Wu L."/>
            <person name="Ma J."/>
        </authorList>
    </citation>
    <scope>NUCLEOTIDE SEQUENCE [LARGE SCALE GENOMIC DNA]</scope>
    <source>
        <strain evidence="10">JCM 18392</strain>
    </source>
</reference>
<evidence type="ECO:0000256" key="3">
    <source>
        <dbReference type="ARBA" id="ARBA00022723"/>
    </source>
</evidence>
<feature type="domain" description="Peptidase M13 N-terminal" evidence="8">
    <location>
        <begin position="43"/>
        <end position="418"/>
    </location>
</feature>